<reference evidence="2 3" key="1">
    <citation type="submission" date="2014-05" db="EMBL/GenBank/DDBJ databases">
        <title>Draft genome sequence of a rare smut relative, Tilletiaria anomala UBC 951.</title>
        <authorList>
            <consortium name="DOE Joint Genome Institute"/>
            <person name="Toome M."/>
            <person name="Kuo A."/>
            <person name="Henrissat B."/>
            <person name="Lipzen A."/>
            <person name="Tritt A."/>
            <person name="Yoshinaga Y."/>
            <person name="Zane M."/>
            <person name="Barry K."/>
            <person name="Grigoriev I.V."/>
            <person name="Spatafora J.W."/>
            <person name="Aimea M.C."/>
        </authorList>
    </citation>
    <scope>NUCLEOTIDE SEQUENCE [LARGE SCALE GENOMIC DNA]</scope>
    <source>
        <strain evidence="2 3">UBC 951</strain>
    </source>
</reference>
<dbReference type="HOGENOM" id="CLU_2122771_0_0_1"/>
<comment type="caution">
    <text evidence="2">The sequence shown here is derived from an EMBL/GenBank/DDBJ whole genome shotgun (WGS) entry which is preliminary data.</text>
</comment>
<gene>
    <name evidence="2" type="ORF">K437DRAFT_1553</name>
</gene>
<feature type="compositionally biased region" description="Basic and acidic residues" evidence="1">
    <location>
        <begin position="1"/>
        <end position="19"/>
    </location>
</feature>
<dbReference type="EMBL" id="JMSN01000001">
    <property type="protein sequence ID" value="KDN53555.1"/>
    <property type="molecule type" value="Genomic_DNA"/>
</dbReference>
<protein>
    <submittedName>
        <fullName evidence="2">Uncharacterized protein</fullName>
    </submittedName>
</protein>
<dbReference type="RefSeq" id="XP_013246350.1">
    <property type="nucleotide sequence ID" value="XM_013390896.1"/>
</dbReference>
<dbReference type="AlphaFoldDB" id="A0A066WS88"/>
<organism evidence="2 3">
    <name type="scientific">Tilletiaria anomala (strain ATCC 24038 / CBS 436.72 / UBC 951)</name>
    <dbReference type="NCBI Taxonomy" id="1037660"/>
    <lineage>
        <taxon>Eukaryota</taxon>
        <taxon>Fungi</taxon>
        <taxon>Dikarya</taxon>
        <taxon>Basidiomycota</taxon>
        <taxon>Ustilaginomycotina</taxon>
        <taxon>Exobasidiomycetes</taxon>
        <taxon>Georgefischeriales</taxon>
        <taxon>Tilletiariaceae</taxon>
        <taxon>Tilletiaria</taxon>
    </lineage>
</organism>
<accession>A0A066WS88</accession>
<sequence>MRSRLRVRENPRRAADLRISRSSSRASVEPSSALPCAGMSSSSSSGFHPPRLSTLSHLSPRLPPLASCALFSVQAPTLQPSSWRGESGSDHIHSVQGRCCAKWRCGVGRGRGQS</sequence>
<evidence type="ECO:0000256" key="1">
    <source>
        <dbReference type="SAM" id="MobiDB-lite"/>
    </source>
</evidence>
<proteinExistence type="predicted"/>
<dbReference type="GeneID" id="25261687"/>
<dbReference type="Proteomes" id="UP000027361">
    <property type="component" value="Unassembled WGS sequence"/>
</dbReference>
<feature type="compositionally biased region" description="Low complexity" evidence="1">
    <location>
        <begin position="20"/>
        <end position="33"/>
    </location>
</feature>
<evidence type="ECO:0000313" key="2">
    <source>
        <dbReference type="EMBL" id="KDN53555.1"/>
    </source>
</evidence>
<keyword evidence="3" id="KW-1185">Reference proteome</keyword>
<name>A0A066WS88_TILAU</name>
<feature type="region of interest" description="Disordered" evidence="1">
    <location>
        <begin position="1"/>
        <end position="51"/>
    </location>
</feature>
<evidence type="ECO:0000313" key="3">
    <source>
        <dbReference type="Proteomes" id="UP000027361"/>
    </source>
</evidence>
<dbReference type="InParanoid" id="A0A066WS88"/>